<dbReference type="OrthoDB" id="10250320at2759"/>
<protein>
    <recommendedName>
        <fullName evidence="2">Cyclin N-terminal domain-containing protein</fullName>
    </recommendedName>
</protein>
<reference evidence="3" key="1">
    <citation type="journal article" date="2021" name="New Phytol.">
        <title>Evolutionary innovations through gain and loss of genes in the ectomycorrhizal Boletales.</title>
        <authorList>
            <person name="Wu G."/>
            <person name="Miyauchi S."/>
            <person name="Morin E."/>
            <person name="Kuo A."/>
            <person name="Drula E."/>
            <person name="Varga T."/>
            <person name="Kohler A."/>
            <person name="Feng B."/>
            <person name="Cao Y."/>
            <person name="Lipzen A."/>
            <person name="Daum C."/>
            <person name="Hundley H."/>
            <person name="Pangilinan J."/>
            <person name="Johnson J."/>
            <person name="Barry K."/>
            <person name="LaButti K."/>
            <person name="Ng V."/>
            <person name="Ahrendt S."/>
            <person name="Min B."/>
            <person name="Choi I.G."/>
            <person name="Park H."/>
            <person name="Plett J.M."/>
            <person name="Magnuson J."/>
            <person name="Spatafora J.W."/>
            <person name="Nagy L.G."/>
            <person name="Henrissat B."/>
            <person name="Grigoriev I.V."/>
            <person name="Yang Z.L."/>
            <person name="Xu J."/>
            <person name="Martin F.M."/>
        </authorList>
    </citation>
    <scope>NUCLEOTIDE SEQUENCE</scope>
    <source>
        <strain evidence="3">KKN 215</strain>
    </source>
</reference>
<dbReference type="GO" id="GO:0019901">
    <property type="term" value="F:protein kinase binding"/>
    <property type="evidence" value="ECO:0007669"/>
    <property type="project" value="InterPro"/>
</dbReference>
<evidence type="ECO:0000256" key="1">
    <source>
        <dbReference type="SAM" id="MobiDB-lite"/>
    </source>
</evidence>
<dbReference type="Gene3D" id="1.10.472.10">
    <property type="entry name" value="Cyclin-like"/>
    <property type="match status" value="1"/>
</dbReference>
<feature type="region of interest" description="Disordered" evidence="1">
    <location>
        <begin position="200"/>
        <end position="269"/>
    </location>
</feature>
<sequence>MHPKYSPESPLHEASLVDYTLHPQALLELIEIKISKTFIDYIVDCTSETVDLALGCNTRASGSSRPSRKAHHQFVADLIHRAEVKIPVLLVALVYIDRARAHLEIAIDQYAFERVFLGGVILANKYLNDSTLKNVHWAMCSRIFRTRDIGRIEREFLDVLDFELGVSEADILSHHASIIEHSDFGRQRFRSIRLEYGRRRASTQSHLAPDSPFSSHQDDNHAFGRCAPTTPRCSSSPHTAAHVFTPPSQQQPQQQHNSHSHHHHHHHRLSIPSAFSIFKHLPIFHHHHHHHATSPSPDSDSPTESTSSEGSTSSSSGASSDVPSTTMSAVAIGF</sequence>
<dbReference type="EMBL" id="JAEVFJ010000019">
    <property type="protein sequence ID" value="KAH8099608.1"/>
    <property type="molecule type" value="Genomic_DNA"/>
</dbReference>
<dbReference type="GO" id="GO:0005634">
    <property type="term" value="C:nucleus"/>
    <property type="evidence" value="ECO:0007669"/>
    <property type="project" value="TreeGrafter"/>
</dbReference>
<dbReference type="SUPFAM" id="SSF47954">
    <property type="entry name" value="Cyclin-like"/>
    <property type="match status" value="1"/>
</dbReference>
<dbReference type="GO" id="GO:0016538">
    <property type="term" value="F:cyclin-dependent protein serine/threonine kinase regulator activity"/>
    <property type="evidence" value="ECO:0007669"/>
    <property type="project" value="TreeGrafter"/>
</dbReference>
<feature type="region of interest" description="Disordered" evidence="1">
    <location>
        <begin position="287"/>
        <end position="334"/>
    </location>
</feature>
<evidence type="ECO:0000259" key="2">
    <source>
        <dbReference type="Pfam" id="PF00134"/>
    </source>
</evidence>
<dbReference type="Pfam" id="PF00134">
    <property type="entry name" value="Cyclin_N"/>
    <property type="match status" value="1"/>
</dbReference>
<gene>
    <name evidence="3" type="ORF">BXZ70DRAFT_894580</name>
</gene>
<dbReference type="InterPro" id="IPR036915">
    <property type="entry name" value="Cyclin-like_sf"/>
</dbReference>
<accession>A0A8K0ULM5</accession>
<feature type="compositionally biased region" description="Basic residues" evidence="1">
    <location>
        <begin position="258"/>
        <end position="269"/>
    </location>
</feature>
<dbReference type="PANTHER" id="PTHR15615:SF10">
    <property type="entry name" value="PHO85 CYCLIN-2-RELATED"/>
    <property type="match status" value="1"/>
</dbReference>
<comment type="caution">
    <text evidence="3">The sequence shown here is derived from an EMBL/GenBank/DDBJ whole genome shotgun (WGS) entry which is preliminary data.</text>
</comment>
<organism evidence="3 4">
    <name type="scientific">Cristinia sonorae</name>
    <dbReference type="NCBI Taxonomy" id="1940300"/>
    <lineage>
        <taxon>Eukaryota</taxon>
        <taxon>Fungi</taxon>
        <taxon>Dikarya</taxon>
        <taxon>Basidiomycota</taxon>
        <taxon>Agaricomycotina</taxon>
        <taxon>Agaricomycetes</taxon>
        <taxon>Agaricomycetidae</taxon>
        <taxon>Agaricales</taxon>
        <taxon>Pleurotineae</taxon>
        <taxon>Stephanosporaceae</taxon>
        <taxon>Cristinia</taxon>
    </lineage>
</organism>
<dbReference type="InterPro" id="IPR013922">
    <property type="entry name" value="Cyclin_PHO80-like"/>
</dbReference>
<name>A0A8K0ULM5_9AGAR</name>
<dbReference type="Proteomes" id="UP000813824">
    <property type="component" value="Unassembled WGS sequence"/>
</dbReference>
<dbReference type="GO" id="GO:0000307">
    <property type="term" value="C:cyclin-dependent protein kinase holoenzyme complex"/>
    <property type="evidence" value="ECO:0007669"/>
    <property type="project" value="TreeGrafter"/>
</dbReference>
<dbReference type="AlphaFoldDB" id="A0A8K0ULM5"/>
<evidence type="ECO:0000313" key="3">
    <source>
        <dbReference type="EMBL" id="KAH8099608.1"/>
    </source>
</evidence>
<proteinExistence type="predicted"/>
<dbReference type="CDD" id="cd20557">
    <property type="entry name" value="CYCLIN_ScPCL1-like"/>
    <property type="match status" value="1"/>
</dbReference>
<dbReference type="PANTHER" id="PTHR15615">
    <property type="match status" value="1"/>
</dbReference>
<feature type="compositionally biased region" description="Low complexity" evidence="1">
    <location>
        <begin position="293"/>
        <end position="326"/>
    </location>
</feature>
<feature type="domain" description="Cyclin N-terminal" evidence="2">
    <location>
        <begin position="66"/>
        <end position="164"/>
    </location>
</feature>
<evidence type="ECO:0000313" key="4">
    <source>
        <dbReference type="Proteomes" id="UP000813824"/>
    </source>
</evidence>
<dbReference type="InterPro" id="IPR006671">
    <property type="entry name" value="Cyclin_N"/>
</dbReference>
<feature type="compositionally biased region" description="Low complexity" evidence="1">
    <location>
        <begin position="246"/>
        <end position="257"/>
    </location>
</feature>
<keyword evidence="4" id="KW-1185">Reference proteome</keyword>